<dbReference type="AlphaFoldDB" id="A0A844FWQ7"/>
<evidence type="ECO:0000256" key="1">
    <source>
        <dbReference type="SAM" id="Phobius"/>
    </source>
</evidence>
<keyword evidence="1" id="KW-0472">Membrane</keyword>
<proteinExistence type="predicted"/>
<evidence type="ECO:0008006" key="4">
    <source>
        <dbReference type="Google" id="ProtNLM"/>
    </source>
</evidence>
<feature type="transmembrane region" description="Helical" evidence="1">
    <location>
        <begin position="73"/>
        <end position="95"/>
    </location>
</feature>
<dbReference type="Proteomes" id="UP000442619">
    <property type="component" value="Unassembled WGS sequence"/>
</dbReference>
<accession>A0A844FWQ7</accession>
<organism evidence="2 3">
    <name type="scientific">Sharpea porci</name>
    <dbReference type="NCBI Taxonomy" id="2652286"/>
    <lineage>
        <taxon>Bacteria</taxon>
        <taxon>Bacillati</taxon>
        <taxon>Bacillota</taxon>
        <taxon>Erysipelotrichia</taxon>
        <taxon>Erysipelotrichales</taxon>
        <taxon>Coprobacillaceae</taxon>
        <taxon>Sharpea</taxon>
    </lineage>
</organism>
<keyword evidence="1" id="KW-0812">Transmembrane</keyword>
<keyword evidence="3" id="KW-1185">Reference proteome</keyword>
<dbReference type="EMBL" id="VUNM01000033">
    <property type="protein sequence ID" value="MST90035.1"/>
    <property type="molecule type" value="Genomic_DNA"/>
</dbReference>
<feature type="transmembrane region" description="Helical" evidence="1">
    <location>
        <begin position="5"/>
        <end position="23"/>
    </location>
</feature>
<name>A0A844FWQ7_9FIRM</name>
<evidence type="ECO:0000313" key="3">
    <source>
        <dbReference type="Proteomes" id="UP000442619"/>
    </source>
</evidence>
<dbReference type="InterPro" id="IPR038750">
    <property type="entry name" value="YczE/YyaS-like"/>
</dbReference>
<protein>
    <recommendedName>
        <fullName evidence="4">Membrane protein YczE</fullName>
    </recommendedName>
</protein>
<keyword evidence="1" id="KW-1133">Transmembrane helix</keyword>
<feature type="transmembrane region" description="Helical" evidence="1">
    <location>
        <begin position="107"/>
        <end position="129"/>
    </location>
</feature>
<comment type="caution">
    <text evidence="2">The sequence shown here is derived from an EMBL/GenBank/DDBJ whole genome shotgun (WGS) entry which is preliminary data.</text>
</comment>
<reference evidence="2 3" key="1">
    <citation type="submission" date="2019-08" db="EMBL/GenBank/DDBJ databases">
        <title>In-depth cultivation of the pig gut microbiome towards novel bacterial diversity and tailored functional studies.</title>
        <authorList>
            <person name="Wylensek D."/>
            <person name="Hitch T.C.A."/>
            <person name="Clavel T."/>
        </authorList>
    </citation>
    <scope>NUCLEOTIDE SEQUENCE [LARGE SCALE GENOMIC DNA]</scope>
    <source>
        <strain evidence="2 3">CA-Schmier-601-WT-3</strain>
    </source>
</reference>
<gene>
    <name evidence="2" type="ORF">FYJ79_10740</name>
</gene>
<dbReference type="Pfam" id="PF19700">
    <property type="entry name" value="DUF6198"/>
    <property type="match status" value="1"/>
</dbReference>
<dbReference type="PANTHER" id="PTHR40078:SF1">
    <property type="entry name" value="INTEGRAL MEMBRANE PROTEIN"/>
    <property type="match status" value="1"/>
</dbReference>
<dbReference type="RefSeq" id="WP_154518162.1">
    <property type="nucleotide sequence ID" value="NZ_VUNM01000033.1"/>
</dbReference>
<evidence type="ECO:0000313" key="2">
    <source>
        <dbReference type="EMBL" id="MST90035.1"/>
    </source>
</evidence>
<dbReference type="PANTHER" id="PTHR40078">
    <property type="entry name" value="INTEGRAL MEMBRANE PROTEIN-RELATED"/>
    <property type="match status" value="1"/>
</dbReference>
<feature type="transmembrane region" description="Helical" evidence="1">
    <location>
        <begin position="43"/>
        <end position="66"/>
    </location>
</feature>
<sequence length="210" mass="22787">MNKRLILMTVLGNILIGLGIALLNLTGFGIDPFTSMTKGVSHLLGISLGVFQMILNIIMYVPVLYLNRKAFGIGALINLFLLGFIVEYFGKFFALFNITEVSLSSLLAVRIVVLVIAILVLCFGCALYMDCDLGVAPYDAIAPIIEIKTGFPFKYARIGTDVICAIIGLVTGMIGHVTTVGLATVFVALGMGPIIDWYQRHITHRLTGRS</sequence>